<dbReference type="EMBL" id="JANEYF010005628">
    <property type="protein sequence ID" value="KAJ8927487.1"/>
    <property type="molecule type" value="Genomic_DNA"/>
</dbReference>
<name>A0AAV8WMJ5_9CUCU</name>
<feature type="region of interest" description="Disordered" evidence="1">
    <location>
        <begin position="341"/>
        <end position="364"/>
    </location>
</feature>
<evidence type="ECO:0000313" key="2">
    <source>
        <dbReference type="EMBL" id="KAJ8927487.1"/>
    </source>
</evidence>
<feature type="compositionally biased region" description="Basic residues" evidence="1">
    <location>
        <begin position="149"/>
        <end position="169"/>
    </location>
</feature>
<comment type="caution">
    <text evidence="2">The sequence shown here is derived from an EMBL/GenBank/DDBJ whole genome shotgun (WGS) entry which is preliminary data.</text>
</comment>
<feature type="compositionally biased region" description="Polar residues" evidence="1">
    <location>
        <begin position="200"/>
        <end position="211"/>
    </location>
</feature>
<feature type="compositionally biased region" description="Basic residues" evidence="1">
    <location>
        <begin position="1"/>
        <end position="10"/>
    </location>
</feature>
<organism evidence="2 3">
    <name type="scientific">Rhamnusium bicolor</name>
    <dbReference type="NCBI Taxonomy" id="1586634"/>
    <lineage>
        <taxon>Eukaryota</taxon>
        <taxon>Metazoa</taxon>
        <taxon>Ecdysozoa</taxon>
        <taxon>Arthropoda</taxon>
        <taxon>Hexapoda</taxon>
        <taxon>Insecta</taxon>
        <taxon>Pterygota</taxon>
        <taxon>Neoptera</taxon>
        <taxon>Endopterygota</taxon>
        <taxon>Coleoptera</taxon>
        <taxon>Polyphaga</taxon>
        <taxon>Cucujiformia</taxon>
        <taxon>Chrysomeloidea</taxon>
        <taxon>Cerambycidae</taxon>
        <taxon>Lepturinae</taxon>
        <taxon>Rhagiini</taxon>
        <taxon>Rhamnusium</taxon>
    </lineage>
</organism>
<evidence type="ECO:0000313" key="3">
    <source>
        <dbReference type="Proteomes" id="UP001162156"/>
    </source>
</evidence>
<reference evidence="2" key="1">
    <citation type="journal article" date="2023" name="Insect Mol. Biol.">
        <title>Genome sequencing provides insights into the evolution of gene families encoding plant cell wall-degrading enzymes in longhorned beetles.</title>
        <authorList>
            <person name="Shin N.R."/>
            <person name="Okamura Y."/>
            <person name="Kirsch R."/>
            <person name="Pauchet Y."/>
        </authorList>
    </citation>
    <scope>NUCLEOTIDE SEQUENCE</scope>
    <source>
        <strain evidence="2">RBIC_L_NR</strain>
    </source>
</reference>
<feature type="compositionally biased region" description="Polar residues" evidence="1">
    <location>
        <begin position="21"/>
        <end position="35"/>
    </location>
</feature>
<feature type="compositionally biased region" description="Basic residues" evidence="1">
    <location>
        <begin position="37"/>
        <end position="58"/>
    </location>
</feature>
<accession>A0AAV8WMJ5</accession>
<gene>
    <name evidence="2" type="ORF">NQ314_020035</name>
</gene>
<evidence type="ECO:0000256" key="1">
    <source>
        <dbReference type="SAM" id="MobiDB-lite"/>
    </source>
</evidence>
<feature type="compositionally biased region" description="Acidic residues" evidence="1">
    <location>
        <begin position="178"/>
        <end position="196"/>
    </location>
</feature>
<feature type="region of interest" description="Disordered" evidence="1">
    <location>
        <begin position="122"/>
        <end position="211"/>
    </location>
</feature>
<protein>
    <submittedName>
        <fullName evidence="2">Uncharacterized protein</fullName>
    </submittedName>
</protein>
<proteinExistence type="predicted"/>
<dbReference type="AlphaFoldDB" id="A0AAV8WMJ5"/>
<feature type="region of interest" description="Disordered" evidence="1">
    <location>
        <begin position="1"/>
        <end position="93"/>
    </location>
</feature>
<feature type="compositionally biased region" description="Basic and acidic residues" evidence="1">
    <location>
        <begin position="59"/>
        <end position="70"/>
    </location>
</feature>
<dbReference type="Proteomes" id="UP001162156">
    <property type="component" value="Unassembled WGS sequence"/>
</dbReference>
<keyword evidence="3" id="KW-1185">Reference proteome</keyword>
<sequence length="401" mass="45896">MGEQRSRRRAGNQPAVDLINSAGSRGSSAAPQAPQSRKARSERHRKSDRRRGHRKPARTRSDSKHSKSRETSTPNSSPERPANPRVNPIFVWIRQEDTRIVDVKCEDYDKRNRILLTKTAQGWRAIPRTETLVPSLKEAANRDQQQPQQHHHHHHRNRKSRKSKVRRRSTGVQVDSDIGQDETEQEPEHEQEDQDAEVQTHPSPSWMSTNNVNVESLLPSHTIKVKRATSPELPSQRDTTNVNSAVTETAQTPSIKCSADKICDVSPLDNLLAVAELEFNQQIQSGEWNKTSQPDVENNEEVNVEYDKSFDDADEDVDHKEFIKNLEQLNNLIESEENKLEMSADFQPNQRKSEECDYTEDDDNNLAMDDILSRLEQSLRSPDCTEVNNCDTSFETKKRRG</sequence>